<dbReference type="SUPFAM" id="SSF159713">
    <property type="entry name" value="Dhaf3308-like"/>
    <property type="match status" value="1"/>
</dbReference>
<evidence type="ECO:0000313" key="2">
    <source>
        <dbReference type="EMBL" id="SPD71887.1"/>
    </source>
</evidence>
<dbReference type="Pfam" id="PF04016">
    <property type="entry name" value="DUF364"/>
    <property type="match status" value="1"/>
</dbReference>
<accession>A0A445MQY8</accession>
<feature type="domain" description="Putative heavy-metal chelation" evidence="1">
    <location>
        <begin position="137"/>
        <end position="205"/>
    </location>
</feature>
<gene>
    <name evidence="2" type="ORF">PITCH_A1090014</name>
</gene>
<proteinExistence type="predicted"/>
<dbReference type="EMBL" id="OJIN01000012">
    <property type="protein sequence ID" value="SPD71887.1"/>
    <property type="molecule type" value="Genomic_DNA"/>
</dbReference>
<protein>
    <recommendedName>
        <fullName evidence="1">Putative heavy-metal chelation domain-containing protein</fullName>
    </recommendedName>
</protein>
<reference evidence="2" key="1">
    <citation type="submission" date="2018-01" db="EMBL/GenBank/DDBJ databases">
        <authorList>
            <person name="Regsiter A."/>
            <person name="William W."/>
        </authorList>
    </citation>
    <scope>NUCLEOTIDE SEQUENCE</scope>
    <source>
        <strain evidence="2">TRIP AH-1</strain>
    </source>
</reference>
<evidence type="ECO:0000259" key="1">
    <source>
        <dbReference type="Pfam" id="PF04016"/>
    </source>
</evidence>
<sequence>MYDILRKKFSEIIEGRALGLEEVNITARTLTPEEAIGNPEDSDYPIQKGRERLMEADFKGSKGQAFTDMFGNFKGSLSDIIEMELANNFRRAVFVSSINAVMRHLGLVEKTIHCKDTAPITCAQKLINHIKREFGNPMVAMVGLQPRMVEALGKEFELRVTDLDEENIGKQKFGVMIDPPEQTGANIKWCDIALITGSTLVNDTIGEFKTDKPCIFFGVTIAGPARLLGLANFCPCGI</sequence>
<organism evidence="2">
    <name type="scientific">uncultured Desulfobacterium sp</name>
    <dbReference type="NCBI Taxonomy" id="201089"/>
    <lineage>
        <taxon>Bacteria</taxon>
        <taxon>Pseudomonadati</taxon>
        <taxon>Thermodesulfobacteriota</taxon>
        <taxon>Desulfobacteria</taxon>
        <taxon>Desulfobacterales</taxon>
        <taxon>Desulfobacteriaceae</taxon>
        <taxon>Desulfobacterium</taxon>
        <taxon>environmental samples</taxon>
    </lineage>
</organism>
<name>A0A445MQY8_9BACT</name>
<dbReference type="Gene3D" id="3.40.50.11590">
    <property type="match status" value="1"/>
</dbReference>
<dbReference type="AlphaFoldDB" id="A0A445MQY8"/>
<dbReference type="InterPro" id="IPR007161">
    <property type="entry name" value="DUF364"/>
</dbReference>